<evidence type="ECO:0000313" key="4">
    <source>
        <dbReference type="Proteomes" id="UP000220127"/>
    </source>
</evidence>
<reference evidence="4 5" key="1">
    <citation type="submission" date="2017-09" db="EMBL/GenBank/DDBJ databases">
        <title>Large-scale bioinformatics analysis of Bacillus genomes uncovers conserved roles of natural products in bacterial physiology.</title>
        <authorList>
            <consortium name="Agbiome Team Llc"/>
            <person name="Bleich R.M."/>
            <person name="Grubbs K.J."/>
            <person name="Santa Maria K.C."/>
            <person name="Allen S.E."/>
            <person name="Farag S."/>
            <person name="Shank E.A."/>
            <person name="Bowers A."/>
        </authorList>
    </citation>
    <scope>NUCLEOTIDE SEQUENCE [LARGE SCALE GENOMIC DNA]</scope>
    <source>
        <strain evidence="3 5">AFS030179</strain>
        <strain evidence="2 4">AFS094940</strain>
    </source>
</reference>
<dbReference type="Proteomes" id="UP000223445">
    <property type="component" value="Unassembled WGS sequence"/>
</dbReference>
<protein>
    <recommendedName>
        <fullName evidence="1">GK1464-like domain-containing protein</fullName>
    </recommendedName>
</protein>
<feature type="domain" description="GK1464-like" evidence="1">
    <location>
        <begin position="8"/>
        <end position="98"/>
    </location>
</feature>
<dbReference type="EMBL" id="NUPM01000005">
    <property type="protein sequence ID" value="PGZ05027.1"/>
    <property type="molecule type" value="Genomic_DNA"/>
</dbReference>
<proteinExistence type="predicted"/>
<dbReference type="Gene3D" id="3.30.70.1480">
    <property type="entry name" value="GK1464-like"/>
    <property type="match status" value="1"/>
</dbReference>
<dbReference type="SUPFAM" id="SSF143579">
    <property type="entry name" value="GK1464-like"/>
    <property type="match status" value="1"/>
</dbReference>
<dbReference type="InterPro" id="IPR028990">
    <property type="entry name" value="GK1464-like"/>
</dbReference>
<dbReference type="InterPro" id="IPR040915">
    <property type="entry name" value="GK1464-like_dom"/>
</dbReference>
<dbReference type="EMBL" id="NVMD01000002">
    <property type="protein sequence ID" value="PED16453.1"/>
    <property type="molecule type" value="Genomic_DNA"/>
</dbReference>
<dbReference type="AlphaFoldDB" id="A0A9X6YJ21"/>
<gene>
    <name evidence="3" type="ORF">COE48_05430</name>
    <name evidence="2" type="ORF">CON01_00965</name>
</gene>
<dbReference type="Proteomes" id="UP000220127">
    <property type="component" value="Unassembled WGS sequence"/>
</dbReference>
<comment type="caution">
    <text evidence="2">The sequence shown here is derived from an EMBL/GenBank/DDBJ whole genome shotgun (WGS) entry which is preliminary data.</text>
</comment>
<dbReference type="Pfam" id="PF18681">
    <property type="entry name" value="DUF5634"/>
    <property type="match status" value="1"/>
</dbReference>
<name>A0A9X6YJ21_BACTU</name>
<evidence type="ECO:0000313" key="2">
    <source>
        <dbReference type="EMBL" id="PED16453.1"/>
    </source>
</evidence>
<dbReference type="RefSeq" id="WP_097877109.1">
    <property type="nucleotide sequence ID" value="NZ_JBALLD010000003.1"/>
</dbReference>
<evidence type="ECO:0000313" key="5">
    <source>
        <dbReference type="Proteomes" id="UP000223445"/>
    </source>
</evidence>
<sequence length="161" mass="18352">MKKNNFMRLTDILDGLIERIEFLNEKLGMQIVSCFENDGKNSRIGYTINTISGLCHVTMLYKRNDFGDYAILEDDWTVEYIENGNTQGGFKTIEDTVNYILTKELENKVITGWLGGDYDTLGIFDSQLDAERGIFPTKTLSELVEEFKGKKVKITIAVDID</sequence>
<evidence type="ECO:0000259" key="1">
    <source>
        <dbReference type="Pfam" id="PF18681"/>
    </source>
</evidence>
<accession>A0A9X6YJ21</accession>
<organism evidence="2 4">
    <name type="scientific">Bacillus thuringiensis</name>
    <dbReference type="NCBI Taxonomy" id="1428"/>
    <lineage>
        <taxon>Bacteria</taxon>
        <taxon>Bacillati</taxon>
        <taxon>Bacillota</taxon>
        <taxon>Bacilli</taxon>
        <taxon>Bacillales</taxon>
        <taxon>Bacillaceae</taxon>
        <taxon>Bacillus</taxon>
        <taxon>Bacillus cereus group</taxon>
    </lineage>
</organism>
<evidence type="ECO:0000313" key="3">
    <source>
        <dbReference type="EMBL" id="PGZ05027.1"/>
    </source>
</evidence>